<dbReference type="HOGENOM" id="CLU_029375_6_0_9"/>
<dbReference type="EMBL" id="LN483076">
    <property type="protein sequence ID" value="CEA04699.1"/>
    <property type="molecule type" value="Genomic_DNA"/>
</dbReference>
<dbReference type="GO" id="GO:0016787">
    <property type="term" value="F:hydrolase activity"/>
    <property type="evidence" value="ECO:0007669"/>
    <property type="project" value="UniProtKB-KW"/>
</dbReference>
<protein>
    <submittedName>
        <fullName evidence="2">Alpha/beta hydrolase family protein</fullName>
    </submittedName>
</protein>
<dbReference type="SUPFAM" id="SSF53474">
    <property type="entry name" value="alpha/beta-Hydrolases"/>
    <property type="match status" value="1"/>
</dbReference>
<dbReference type="PANTHER" id="PTHR43358:SF5">
    <property type="entry name" value="EXPORTED PROTEIN"/>
    <property type="match status" value="1"/>
</dbReference>
<name>A0A078MEI9_9BACL</name>
<dbReference type="Gene3D" id="3.40.50.1820">
    <property type="entry name" value="alpha/beta hydrolase"/>
    <property type="match status" value="1"/>
</dbReference>
<accession>A0A078MEI9</accession>
<evidence type="ECO:0000313" key="2">
    <source>
        <dbReference type="EMBL" id="CEA04699.1"/>
    </source>
</evidence>
<dbReference type="InterPro" id="IPR052920">
    <property type="entry name" value="DNA-binding_regulatory"/>
</dbReference>
<dbReference type="InterPro" id="IPR000073">
    <property type="entry name" value="AB_hydrolase_1"/>
</dbReference>
<dbReference type="PATRIC" id="fig|1461583.4.peg.2017"/>
<dbReference type="AlphaFoldDB" id="A0A078MEI9"/>
<reference evidence="2" key="1">
    <citation type="submission" date="2014-07" db="EMBL/GenBank/DDBJ databases">
        <authorList>
            <person name="Urmite Genomes Urmite Genomes"/>
        </authorList>
    </citation>
    <scope>NUCLEOTIDE SEQUENCE</scope>
    <source>
        <strain evidence="2">13S34_air</strain>
    </source>
</reference>
<sequence>MTKKKKWLLASAVTTALATIATTIFGIKLSNRLMYIKKKDDAFILERETIAKRFDEAWYNKYKDTELTIESPNGYTISGVVLKPLATKNTMIICHGVTENKINSVRFARLFEKLGYNSVIYDHRRHGNSGGKTTSFGYYEKMDLEAVVKSVRQVVGDDAVIGVHGESMGAATTLLYAGLLEDQADFYIADCAFSDFSALVSRIAQKDLKFSTSMPFHLANFFLRMRDGYSLRDVAPLTAVKSITKPVLFIHSIPDLFIPHEMTKEMYEAKSGPKMLKLFEEGGHADSFNENPREYLQVVTKFLDEYVPAYKITE</sequence>
<feature type="domain" description="AB hydrolase-1" evidence="1">
    <location>
        <begin position="90"/>
        <end position="220"/>
    </location>
</feature>
<proteinExistence type="predicted"/>
<gene>
    <name evidence="2" type="ORF">BN1050_02096</name>
</gene>
<dbReference type="InterPro" id="IPR029058">
    <property type="entry name" value="AB_hydrolase_fold"/>
</dbReference>
<keyword evidence="2" id="KW-0378">Hydrolase</keyword>
<dbReference type="Pfam" id="PF00561">
    <property type="entry name" value="Abhydrolase_1"/>
    <property type="match status" value="1"/>
</dbReference>
<dbReference type="PANTHER" id="PTHR43358">
    <property type="entry name" value="ALPHA/BETA-HYDROLASE"/>
    <property type="match status" value="1"/>
</dbReference>
<evidence type="ECO:0000259" key="1">
    <source>
        <dbReference type="Pfam" id="PF00561"/>
    </source>
</evidence>
<organism evidence="2">
    <name type="scientific">Metalysinibacillus saudimassiliensis</name>
    <dbReference type="NCBI Taxonomy" id="1461583"/>
    <lineage>
        <taxon>Bacteria</taxon>
        <taxon>Bacillati</taxon>
        <taxon>Bacillota</taxon>
        <taxon>Bacilli</taxon>
        <taxon>Bacillales</taxon>
        <taxon>Caryophanaceae</taxon>
        <taxon>Metalysinibacillus</taxon>
    </lineage>
</organism>